<dbReference type="Pfam" id="PF06911">
    <property type="entry name" value="Senescence"/>
    <property type="match status" value="1"/>
</dbReference>
<evidence type="ECO:0000313" key="2">
    <source>
        <dbReference type="EMBL" id="KAK3258086.1"/>
    </source>
</evidence>
<name>A0AAE0FE00_9CHLO</name>
<feature type="non-terminal residue" evidence="2">
    <location>
        <position position="1"/>
    </location>
</feature>
<reference evidence="2 3" key="1">
    <citation type="journal article" date="2015" name="Genome Biol. Evol.">
        <title>Comparative Genomics of a Bacterivorous Green Alga Reveals Evolutionary Causalities and Consequences of Phago-Mixotrophic Mode of Nutrition.</title>
        <authorList>
            <person name="Burns J.A."/>
            <person name="Paasch A."/>
            <person name="Narechania A."/>
            <person name="Kim E."/>
        </authorList>
    </citation>
    <scope>NUCLEOTIDE SEQUENCE [LARGE SCALE GENOMIC DNA]</scope>
    <source>
        <strain evidence="2 3">PLY_AMNH</strain>
    </source>
</reference>
<protein>
    <recommendedName>
        <fullName evidence="1">Senescence domain-containing protein</fullName>
    </recommendedName>
</protein>
<evidence type="ECO:0000259" key="1">
    <source>
        <dbReference type="Pfam" id="PF06911"/>
    </source>
</evidence>
<evidence type="ECO:0000313" key="3">
    <source>
        <dbReference type="Proteomes" id="UP001190700"/>
    </source>
</evidence>
<dbReference type="Proteomes" id="UP001190700">
    <property type="component" value="Unassembled WGS sequence"/>
</dbReference>
<proteinExistence type="predicted"/>
<dbReference type="AlphaFoldDB" id="A0AAE0FE00"/>
<gene>
    <name evidence="2" type="ORF">CYMTET_32854</name>
</gene>
<feature type="domain" description="Senescence" evidence="1">
    <location>
        <begin position="2"/>
        <end position="54"/>
    </location>
</feature>
<accession>A0AAE0FE00</accession>
<keyword evidence="3" id="KW-1185">Reference proteome</keyword>
<dbReference type="EMBL" id="LGRX02019838">
    <property type="protein sequence ID" value="KAK3258086.1"/>
    <property type="molecule type" value="Genomic_DNA"/>
</dbReference>
<organism evidence="2 3">
    <name type="scientific">Cymbomonas tetramitiformis</name>
    <dbReference type="NCBI Taxonomy" id="36881"/>
    <lineage>
        <taxon>Eukaryota</taxon>
        <taxon>Viridiplantae</taxon>
        <taxon>Chlorophyta</taxon>
        <taxon>Pyramimonadophyceae</taxon>
        <taxon>Pyramimonadales</taxon>
        <taxon>Pyramimonadaceae</taxon>
        <taxon>Cymbomonas</taxon>
    </lineage>
</organism>
<dbReference type="InterPro" id="IPR009686">
    <property type="entry name" value="Senescence/spartin_C"/>
</dbReference>
<sequence>KAAAEVTTDLVDHRCGHDAGVVTKNALDTVGNTGEAVVAMRGLGLTSIAKRTAKSTAKELVATSDNSKEAENDPKS</sequence>
<comment type="caution">
    <text evidence="2">The sequence shown here is derived from an EMBL/GenBank/DDBJ whole genome shotgun (WGS) entry which is preliminary data.</text>
</comment>